<reference evidence="3" key="1">
    <citation type="submission" date="2012-09" db="EMBL/GenBank/DDBJ databases">
        <authorList>
            <person name="Weinstock G."/>
            <person name="Sodergren E."/>
            <person name="Clifton S."/>
            <person name="Fulton L."/>
            <person name="Fulton B."/>
            <person name="Courtney L."/>
            <person name="Fronick C."/>
            <person name="Harrison M."/>
            <person name="Strong C."/>
            <person name="Farmer C."/>
            <person name="Delehaunty K."/>
            <person name="Markovic C."/>
            <person name="Hall O."/>
            <person name="Minx P."/>
            <person name="Tomlinson C."/>
            <person name="Mitreva M."/>
            <person name="Nelson J."/>
            <person name="Hou S."/>
            <person name="Wollam A."/>
            <person name="Pepin K.H."/>
            <person name="Johnson M."/>
            <person name="Bhonagiri V."/>
            <person name="Nash W.E."/>
            <person name="Suruliraj S."/>
            <person name="Warren W."/>
            <person name="Chinwalla A."/>
            <person name="Mardis E.R."/>
            <person name="Wilson R.K."/>
        </authorList>
    </citation>
    <scope>NUCLEOTIDE SEQUENCE [LARGE SCALE GENOMIC DNA]</scope>
    <source>
        <strain evidence="3">OS1</strain>
    </source>
</reference>
<organism evidence="2 3">
    <name type="scientific">Acetomicrobium hydrogeniformans ATCC BAA-1850</name>
    <dbReference type="NCBI Taxonomy" id="592015"/>
    <lineage>
        <taxon>Bacteria</taxon>
        <taxon>Thermotogati</taxon>
        <taxon>Synergistota</taxon>
        <taxon>Synergistia</taxon>
        <taxon>Synergistales</taxon>
        <taxon>Acetomicrobiaceae</taxon>
        <taxon>Acetomicrobium</taxon>
    </lineage>
</organism>
<gene>
    <name evidence="2" type="ORF">HMPREF1705_04284</name>
</gene>
<dbReference type="Proteomes" id="UP000005273">
    <property type="component" value="Unassembled WGS sequence"/>
</dbReference>
<dbReference type="InterPro" id="IPR004045">
    <property type="entry name" value="Glutathione_S-Trfase_N"/>
</dbReference>
<sequence length="99" mass="11189">MGCYFVLNYWQMGSDTFMDIKVYTSPSCPACEKVKEVLSEKGIGFEVVDISRDRNAAMELVRRTHQLAVPVVQIGDKFVVGFNKDRLLSLLEDEGIINL</sequence>
<dbReference type="GO" id="GO:0045454">
    <property type="term" value="P:cell redox homeostasis"/>
    <property type="evidence" value="ECO:0007669"/>
    <property type="project" value="TreeGrafter"/>
</dbReference>
<protein>
    <submittedName>
        <fullName evidence="2">Glutaredoxin</fullName>
    </submittedName>
</protein>
<dbReference type="Pfam" id="PF00462">
    <property type="entry name" value="Glutaredoxin"/>
    <property type="match status" value="1"/>
</dbReference>
<dbReference type="eggNOG" id="COG0695">
    <property type="taxonomic scope" value="Bacteria"/>
</dbReference>
<dbReference type="PROSITE" id="PS51354">
    <property type="entry name" value="GLUTAREDOXIN_2"/>
    <property type="match status" value="1"/>
</dbReference>
<dbReference type="PANTHER" id="PTHR34386">
    <property type="entry name" value="GLUTAREDOXIN"/>
    <property type="match status" value="1"/>
</dbReference>
<dbReference type="InterPro" id="IPR051548">
    <property type="entry name" value="Grx-like_ET"/>
</dbReference>
<dbReference type="CDD" id="cd02976">
    <property type="entry name" value="NrdH"/>
    <property type="match status" value="1"/>
</dbReference>
<proteinExistence type="predicted"/>
<comment type="caution">
    <text evidence="2">The sequence shown here is derived from an EMBL/GenBank/DDBJ whole genome shotgun (WGS) entry which is preliminary data.</text>
</comment>
<dbReference type="Gene3D" id="3.40.30.10">
    <property type="entry name" value="Glutaredoxin"/>
    <property type="match status" value="1"/>
</dbReference>
<dbReference type="STRING" id="592015.HMPREF1705_04284"/>
<name>A0A0T5X9G7_9BACT</name>
<evidence type="ECO:0000313" key="3">
    <source>
        <dbReference type="Proteomes" id="UP000005273"/>
    </source>
</evidence>
<dbReference type="PROSITE" id="PS50404">
    <property type="entry name" value="GST_NTER"/>
    <property type="match status" value="1"/>
</dbReference>
<evidence type="ECO:0000259" key="1">
    <source>
        <dbReference type="PROSITE" id="PS50404"/>
    </source>
</evidence>
<keyword evidence="3" id="KW-1185">Reference proteome</keyword>
<feature type="domain" description="GST N-terminal" evidence="1">
    <location>
        <begin position="18"/>
        <end position="99"/>
    </location>
</feature>
<dbReference type="InterPro" id="IPR002109">
    <property type="entry name" value="Glutaredoxin"/>
</dbReference>
<dbReference type="GO" id="GO:0009055">
    <property type="term" value="F:electron transfer activity"/>
    <property type="evidence" value="ECO:0007669"/>
    <property type="project" value="TreeGrafter"/>
</dbReference>
<dbReference type="EMBL" id="ACJX03000001">
    <property type="protein sequence ID" value="KRT35023.1"/>
    <property type="molecule type" value="Genomic_DNA"/>
</dbReference>
<dbReference type="AlphaFoldDB" id="A0A0T5X9G7"/>
<evidence type="ECO:0000313" key="2">
    <source>
        <dbReference type="EMBL" id="KRT35023.1"/>
    </source>
</evidence>
<dbReference type="PANTHER" id="PTHR34386:SF1">
    <property type="entry name" value="GLUTAREDOXIN-LIKE PROTEIN NRDH"/>
    <property type="match status" value="1"/>
</dbReference>
<dbReference type="InterPro" id="IPR036249">
    <property type="entry name" value="Thioredoxin-like_sf"/>
</dbReference>
<accession>A0A0T5X9G7</accession>
<dbReference type="SUPFAM" id="SSF52833">
    <property type="entry name" value="Thioredoxin-like"/>
    <property type="match status" value="1"/>
</dbReference>